<name>A0A939PC37_9ACTN</name>
<evidence type="ECO:0000313" key="3">
    <source>
        <dbReference type="Proteomes" id="UP000669179"/>
    </source>
</evidence>
<dbReference type="EMBL" id="JAGEOJ010000009">
    <property type="protein sequence ID" value="MBO2449906.1"/>
    <property type="molecule type" value="Genomic_DNA"/>
</dbReference>
<dbReference type="InterPro" id="IPR015943">
    <property type="entry name" value="WD40/YVTN_repeat-like_dom_sf"/>
</dbReference>
<reference evidence="2" key="1">
    <citation type="submission" date="2021-03" db="EMBL/GenBank/DDBJ databases">
        <authorList>
            <person name="Kanchanasin P."/>
            <person name="Saeng-In P."/>
            <person name="Phongsopitanun W."/>
            <person name="Yuki M."/>
            <person name="Kudo T."/>
            <person name="Ohkuma M."/>
            <person name="Tanasupawat S."/>
        </authorList>
    </citation>
    <scope>NUCLEOTIDE SEQUENCE</scope>
    <source>
        <strain evidence="2">GKU 128</strain>
    </source>
</reference>
<gene>
    <name evidence="2" type="ORF">J4573_22580</name>
</gene>
<evidence type="ECO:0000313" key="2">
    <source>
        <dbReference type="EMBL" id="MBO2449906.1"/>
    </source>
</evidence>
<sequence>MRSLMAVIAAAGLALAPVSAARASAPGHRWQAPGCETVTSDGSVSFTRDAGTTIAPTSGVMGGVTYVTGLEPLARPNELLAVDQKGRVTRSADSGCTWRNTATLPHQGTWSVVPTRDGGAYLWSFRGDRVYRADGSAVTGGAVIDTERLGGLITLNAERSNPWHLRGVTEEGAVVDSHNGGRSFRVAGRAPVEQAGRDYLVYGASIAPTRPNRIVVGMTDLGGFVSDNGGRTWRRITIGGPGDRVNAFTVAFSPVDSRVVYAQGLDITESNEDAPSDGRHLYRSSDGGRSFRPIVDQGGEVTVTNGGLVKPSPWNRDLVYFEYGDPWQRTKLYAFDSRTGKLTITRNKYDGIKTIAFNPGAREVMYLGLIQEHLS</sequence>
<evidence type="ECO:0008006" key="4">
    <source>
        <dbReference type="Google" id="ProtNLM"/>
    </source>
</evidence>
<dbReference type="Proteomes" id="UP000669179">
    <property type="component" value="Unassembled WGS sequence"/>
</dbReference>
<dbReference type="AlphaFoldDB" id="A0A939PC37"/>
<organism evidence="2 3">
    <name type="scientific">Actinomadura barringtoniae</name>
    <dbReference type="NCBI Taxonomy" id="1427535"/>
    <lineage>
        <taxon>Bacteria</taxon>
        <taxon>Bacillati</taxon>
        <taxon>Actinomycetota</taxon>
        <taxon>Actinomycetes</taxon>
        <taxon>Streptosporangiales</taxon>
        <taxon>Thermomonosporaceae</taxon>
        <taxon>Actinomadura</taxon>
    </lineage>
</organism>
<dbReference type="CDD" id="cd15482">
    <property type="entry name" value="Sialidase_non-viral"/>
    <property type="match status" value="1"/>
</dbReference>
<dbReference type="SUPFAM" id="SSF110296">
    <property type="entry name" value="Oligoxyloglucan reducing end-specific cellobiohydrolase"/>
    <property type="match status" value="1"/>
</dbReference>
<keyword evidence="3" id="KW-1185">Reference proteome</keyword>
<dbReference type="Gene3D" id="2.130.10.10">
    <property type="entry name" value="YVTN repeat-like/Quinoprotein amine dehydrogenase"/>
    <property type="match status" value="1"/>
</dbReference>
<keyword evidence="1" id="KW-0732">Signal</keyword>
<accession>A0A939PC37</accession>
<proteinExistence type="predicted"/>
<evidence type="ECO:0000256" key="1">
    <source>
        <dbReference type="SAM" id="SignalP"/>
    </source>
</evidence>
<feature type="chain" id="PRO_5038843007" description="Exo-alpha-sialidase" evidence="1">
    <location>
        <begin position="21"/>
        <end position="375"/>
    </location>
</feature>
<feature type="signal peptide" evidence="1">
    <location>
        <begin position="1"/>
        <end position="20"/>
    </location>
</feature>
<comment type="caution">
    <text evidence="2">The sequence shown here is derived from an EMBL/GenBank/DDBJ whole genome shotgun (WGS) entry which is preliminary data.</text>
</comment>
<dbReference type="RefSeq" id="WP_208257792.1">
    <property type="nucleotide sequence ID" value="NZ_JAGEOJ010000009.1"/>
</dbReference>
<protein>
    <recommendedName>
        <fullName evidence="4">Exo-alpha-sialidase</fullName>
    </recommendedName>
</protein>